<keyword evidence="5" id="KW-1185">Reference proteome</keyword>
<dbReference type="InterPro" id="IPR035979">
    <property type="entry name" value="RBD_domain_sf"/>
</dbReference>
<evidence type="ECO:0000259" key="4">
    <source>
        <dbReference type="PROSITE" id="PS50102"/>
    </source>
</evidence>
<dbReference type="SMART" id="SM00360">
    <property type="entry name" value="RRM"/>
    <property type="match status" value="2"/>
</dbReference>
<reference evidence="5" key="1">
    <citation type="journal article" date="2015" name="Nat. Genet.">
        <title>The pineapple genome and the evolution of CAM photosynthesis.</title>
        <authorList>
            <person name="Ming R."/>
            <person name="VanBuren R."/>
            <person name="Wai C.M."/>
            <person name="Tang H."/>
            <person name="Schatz M.C."/>
            <person name="Bowers J.E."/>
            <person name="Lyons E."/>
            <person name="Wang M.L."/>
            <person name="Chen J."/>
            <person name="Biggers E."/>
            <person name="Zhang J."/>
            <person name="Huang L."/>
            <person name="Zhang L."/>
            <person name="Miao W."/>
            <person name="Zhang J."/>
            <person name="Ye Z."/>
            <person name="Miao C."/>
            <person name="Lin Z."/>
            <person name="Wang H."/>
            <person name="Zhou H."/>
            <person name="Yim W.C."/>
            <person name="Priest H.D."/>
            <person name="Zheng C."/>
            <person name="Woodhouse M."/>
            <person name="Edger P.P."/>
            <person name="Guyot R."/>
            <person name="Guo H.B."/>
            <person name="Guo H."/>
            <person name="Zheng G."/>
            <person name="Singh R."/>
            <person name="Sharma A."/>
            <person name="Min X."/>
            <person name="Zheng Y."/>
            <person name="Lee H."/>
            <person name="Gurtowski J."/>
            <person name="Sedlazeck F.J."/>
            <person name="Harkess A."/>
            <person name="McKain M.R."/>
            <person name="Liao Z."/>
            <person name="Fang J."/>
            <person name="Liu J."/>
            <person name="Zhang X."/>
            <person name="Zhang Q."/>
            <person name="Hu W."/>
            <person name="Qin Y."/>
            <person name="Wang K."/>
            <person name="Chen L.Y."/>
            <person name="Shirley N."/>
            <person name="Lin Y.R."/>
            <person name="Liu L.Y."/>
            <person name="Hernandez A.G."/>
            <person name="Wright C.L."/>
            <person name="Bulone V."/>
            <person name="Tuskan G.A."/>
            <person name="Heath K."/>
            <person name="Zee F."/>
            <person name="Moore P.H."/>
            <person name="Sunkar R."/>
            <person name="Leebens-Mack J.H."/>
            <person name="Mockler T."/>
            <person name="Bennetzen J.L."/>
            <person name="Freeling M."/>
            <person name="Sankoff D."/>
            <person name="Paterson A.H."/>
            <person name="Zhu X."/>
            <person name="Yang X."/>
            <person name="Smith J.A."/>
            <person name="Cushman J.C."/>
            <person name="Paull R.E."/>
            <person name="Yu Q."/>
        </authorList>
    </citation>
    <scope>NUCLEOTIDE SEQUENCE [LARGE SCALE GENOMIC DNA]</scope>
    <source>
        <strain evidence="5">cv. F153</strain>
    </source>
</reference>
<dbReference type="InterPro" id="IPR012677">
    <property type="entry name" value="Nucleotide-bd_a/b_plait_sf"/>
</dbReference>
<evidence type="ECO:0000313" key="6">
    <source>
        <dbReference type="RefSeq" id="XP_020099793.1"/>
    </source>
</evidence>
<dbReference type="OrthoDB" id="431169at2759"/>
<proteinExistence type="predicted"/>
<dbReference type="PANTHER" id="PTHR10501">
    <property type="entry name" value="U1 SMALL NUCLEAR RIBONUCLEOPROTEIN A/U2 SMALL NUCLEAR RIBONUCLEOPROTEIN B"/>
    <property type="match status" value="1"/>
</dbReference>
<feature type="region of interest" description="Disordered" evidence="3">
    <location>
        <begin position="165"/>
        <end position="256"/>
    </location>
</feature>
<protein>
    <submittedName>
        <fullName evidence="6">Uncharacterized protein LOC109718167 isoform X1</fullName>
    </submittedName>
</protein>
<evidence type="ECO:0000256" key="2">
    <source>
        <dbReference type="PROSITE-ProRule" id="PRU00176"/>
    </source>
</evidence>
<dbReference type="FunFam" id="3.30.70.330:FF:000404">
    <property type="entry name" value="RNA-binding protein with multiple splicing"/>
    <property type="match status" value="1"/>
</dbReference>
<dbReference type="AlphaFoldDB" id="A0A6P5G296"/>
<evidence type="ECO:0000256" key="3">
    <source>
        <dbReference type="SAM" id="MobiDB-lite"/>
    </source>
</evidence>
<organism evidence="5 6">
    <name type="scientific">Ananas comosus</name>
    <name type="common">Pineapple</name>
    <name type="synonym">Ananas ananas</name>
    <dbReference type="NCBI Taxonomy" id="4615"/>
    <lineage>
        <taxon>Eukaryota</taxon>
        <taxon>Viridiplantae</taxon>
        <taxon>Streptophyta</taxon>
        <taxon>Embryophyta</taxon>
        <taxon>Tracheophyta</taxon>
        <taxon>Spermatophyta</taxon>
        <taxon>Magnoliopsida</taxon>
        <taxon>Liliopsida</taxon>
        <taxon>Poales</taxon>
        <taxon>Bromeliaceae</taxon>
        <taxon>Bromelioideae</taxon>
        <taxon>Ananas</taxon>
    </lineage>
</organism>
<feature type="domain" description="RRM" evidence="4">
    <location>
        <begin position="257"/>
        <end position="334"/>
    </location>
</feature>
<reference evidence="6" key="2">
    <citation type="submission" date="2025-08" db="UniProtKB">
        <authorList>
            <consortium name="RefSeq"/>
        </authorList>
    </citation>
    <scope>IDENTIFICATION</scope>
    <source>
        <tissue evidence="6">Leaf</tissue>
    </source>
</reference>
<accession>A0A6P5G296</accession>
<dbReference type="Gene3D" id="3.30.70.330">
    <property type="match status" value="2"/>
</dbReference>
<name>A0A6P5G296_ANACO</name>
<dbReference type="Proteomes" id="UP000515123">
    <property type="component" value="Linkage group 12"/>
</dbReference>
<dbReference type="GeneID" id="109718167"/>
<gene>
    <name evidence="6" type="primary">LOC109718167</name>
</gene>
<dbReference type="RefSeq" id="XP_020099793.1">
    <property type="nucleotide sequence ID" value="XM_020244204.1"/>
</dbReference>
<keyword evidence="1 2" id="KW-0694">RNA-binding</keyword>
<dbReference type="InterPro" id="IPR000504">
    <property type="entry name" value="RRM_dom"/>
</dbReference>
<dbReference type="SUPFAM" id="SSF54928">
    <property type="entry name" value="RNA-binding domain, RBD"/>
    <property type="match status" value="1"/>
</dbReference>
<dbReference type="Pfam" id="PF00076">
    <property type="entry name" value="RRM_1"/>
    <property type="match status" value="1"/>
</dbReference>
<feature type="compositionally biased region" description="Basic and acidic residues" evidence="3">
    <location>
        <begin position="227"/>
        <end position="249"/>
    </location>
</feature>
<dbReference type="PROSITE" id="PS50102">
    <property type="entry name" value="RRM"/>
    <property type="match status" value="2"/>
</dbReference>
<feature type="domain" description="RRM" evidence="4">
    <location>
        <begin position="71"/>
        <end position="168"/>
    </location>
</feature>
<sequence length="338" mass="36811">MKPSLAPLPPPYSSLSSPAAAAAAAAAPSAVAVESPSFTQPYYPHLRPHHAAAPAQPPPMVHADPEMQRISTLFVAGLPDDVKPREIHNLFRRRRGFDSCQLEYTGRGNQVEKLFEFLMASKLDCFWKVIAFATFFTHHAAMAAMDALNGVVFDPETGSTLHIELARSNSRKRPQGGGAYIVIDKRVKAKKDDQDESSNDGDVGSGESSDTENDNSSNKGALSPEKSSTDRAKQDHERATAKEKSEKPSTADIPPCSTLFIANLGTTCTKEELEEVLTKHSGYYMLKMRRRGGMPVAFADFEDVESSSAAMKSLQGTLLPTSDRGGLHLEYARSKMRI</sequence>
<evidence type="ECO:0000256" key="1">
    <source>
        <dbReference type="ARBA" id="ARBA00022884"/>
    </source>
</evidence>
<dbReference type="GO" id="GO:0003723">
    <property type="term" value="F:RNA binding"/>
    <property type="evidence" value="ECO:0007669"/>
    <property type="project" value="UniProtKB-UniRule"/>
</dbReference>
<dbReference type="FunFam" id="3.30.70.330:FF:000335">
    <property type="entry name" value="RNA-binding protein with multiple splicing 2"/>
    <property type="match status" value="1"/>
</dbReference>
<feature type="compositionally biased region" description="Basic and acidic residues" evidence="3">
    <location>
        <begin position="183"/>
        <end position="193"/>
    </location>
</feature>
<evidence type="ECO:0000313" key="5">
    <source>
        <dbReference type="Proteomes" id="UP000515123"/>
    </source>
</evidence>